<sequence>MSRAGLDDRIVLEAALEITDRGGLEQLTLVAVAKKLGVRPPALYNHVNGLPDLRNKLMIDGLHRLKDELARATAGQTGDDAVWAASQAYLAFARKHPGLYEATQRPQHWQDGDVQEALRQLMDIIFRIVSPFGLDEEAAVHTVRGLRSLLHGFASLEGQGGFGMPLNVDESFRFVVYTFLAGIQSR</sequence>
<dbReference type="PROSITE" id="PS50977">
    <property type="entry name" value="HTH_TETR_2"/>
    <property type="match status" value="1"/>
</dbReference>
<dbReference type="InterPro" id="IPR036271">
    <property type="entry name" value="Tet_transcr_reg_TetR-rel_C_sf"/>
</dbReference>
<evidence type="ECO:0000256" key="4">
    <source>
        <dbReference type="PROSITE-ProRule" id="PRU00335"/>
    </source>
</evidence>
<comment type="caution">
    <text evidence="6">The sequence shown here is derived from an EMBL/GenBank/DDBJ whole genome shotgun (WGS) entry which is preliminary data.</text>
</comment>
<dbReference type="InterPro" id="IPR025996">
    <property type="entry name" value="MT1864/Rv1816-like_C"/>
</dbReference>
<keyword evidence="1" id="KW-0805">Transcription regulation</keyword>
<keyword evidence="7" id="KW-1185">Reference proteome</keyword>
<dbReference type="Gene3D" id="1.10.357.10">
    <property type="entry name" value="Tetracycline Repressor, domain 2"/>
    <property type="match status" value="1"/>
</dbReference>
<accession>A0ABV5W497</accession>
<dbReference type="Pfam" id="PF13305">
    <property type="entry name" value="TetR_C_33"/>
    <property type="match status" value="1"/>
</dbReference>
<evidence type="ECO:0000256" key="3">
    <source>
        <dbReference type="ARBA" id="ARBA00023163"/>
    </source>
</evidence>
<keyword evidence="2 4" id="KW-0238">DNA-binding</keyword>
<gene>
    <name evidence="6" type="ORF">ACFFNY_27740</name>
</gene>
<organism evidence="6 7">
    <name type="scientific">Paenibacillus hodogayensis</name>
    <dbReference type="NCBI Taxonomy" id="279208"/>
    <lineage>
        <taxon>Bacteria</taxon>
        <taxon>Bacillati</taxon>
        <taxon>Bacillota</taxon>
        <taxon>Bacilli</taxon>
        <taxon>Bacillales</taxon>
        <taxon>Paenibacillaceae</taxon>
        <taxon>Paenibacillus</taxon>
    </lineage>
</organism>
<feature type="DNA-binding region" description="H-T-H motif" evidence="4">
    <location>
        <begin position="28"/>
        <end position="47"/>
    </location>
</feature>
<reference evidence="6 7" key="1">
    <citation type="submission" date="2024-09" db="EMBL/GenBank/DDBJ databases">
        <authorList>
            <person name="Sun Q."/>
            <person name="Mori K."/>
        </authorList>
    </citation>
    <scope>NUCLEOTIDE SEQUENCE [LARGE SCALE GENOMIC DNA]</scope>
    <source>
        <strain evidence="6 7">JCM 12520</strain>
    </source>
</reference>
<dbReference type="InterPro" id="IPR001647">
    <property type="entry name" value="HTH_TetR"/>
</dbReference>
<feature type="domain" description="HTH tetR-type" evidence="5">
    <location>
        <begin position="5"/>
        <end position="65"/>
    </location>
</feature>
<dbReference type="InterPro" id="IPR009057">
    <property type="entry name" value="Homeodomain-like_sf"/>
</dbReference>
<dbReference type="SUPFAM" id="SSF48498">
    <property type="entry name" value="Tetracyclin repressor-like, C-terminal domain"/>
    <property type="match status" value="1"/>
</dbReference>
<evidence type="ECO:0000259" key="5">
    <source>
        <dbReference type="PROSITE" id="PS50977"/>
    </source>
</evidence>
<keyword evidence="3" id="KW-0804">Transcription</keyword>
<dbReference type="Proteomes" id="UP001589619">
    <property type="component" value="Unassembled WGS sequence"/>
</dbReference>
<evidence type="ECO:0000256" key="2">
    <source>
        <dbReference type="ARBA" id="ARBA00023125"/>
    </source>
</evidence>
<protein>
    <submittedName>
        <fullName evidence="6">TetR/AcrR family transcriptional regulator</fullName>
    </submittedName>
</protein>
<name>A0ABV5W497_9BACL</name>
<dbReference type="EMBL" id="JBHMAG010000018">
    <property type="protein sequence ID" value="MFB9755386.1"/>
    <property type="molecule type" value="Genomic_DNA"/>
</dbReference>
<proteinExistence type="predicted"/>
<dbReference type="RefSeq" id="WP_344908283.1">
    <property type="nucleotide sequence ID" value="NZ_BAAAYO010000006.1"/>
</dbReference>
<dbReference type="Gene3D" id="1.10.10.60">
    <property type="entry name" value="Homeodomain-like"/>
    <property type="match status" value="1"/>
</dbReference>
<evidence type="ECO:0000313" key="7">
    <source>
        <dbReference type="Proteomes" id="UP001589619"/>
    </source>
</evidence>
<evidence type="ECO:0000313" key="6">
    <source>
        <dbReference type="EMBL" id="MFB9755386.1"/>
    </source>
</evidence>
<dbReference type="SUPFAM" id="SSF46689">
    <property type="entry name" value="Homeodomain-like"/>
    <property type="match status" value="1"/>
</dbReference>
<evidence type="ECO:0000256" key="1">
    <source>
        <dbReference type="ARBA" id="ARBA00023015"/>
    </source>
</evidence>